<name>A0ABW4XLP4_9GAMM</name>
<dbReference type="PANTHER" id="PTHR47892">
    <property type="entry name" value="UNIVERSAL STRESS PROTEIN E"/>
    <property type="match status" value="1"/>
</dbReference>
<feature type="domain" description="UspA" evidence="5">
    <location>
        <begin position="176"/>
        <end position="299"/>
    </location>
</feature>
<organism evidence="6 7">
    <name type="scientific">Corallincola platygyrae</name>
    <dbReference type="NCBI Taxonomy" id="1193278"/>
    <lineage>
        <taxon>Bacteria</taxon>
        <taxon>Pseudomonadati</taxon>
        <taxon>Pseudomonadota</taxon>
        <taxon>Gammaproteobacteria</taxon>
        <taxon>Alteromonadales</taxon>
        <taxon>Psychromonadaceae</taxon>
        <taxon>Corallincola</taxon>
    </lineage>
</organism>
<keyword evidence="7" id="KW-1185">Reference proteome</keyword>
<dbReference type="InterPro" id="IPR006016">
    <property type="entry name" value="UspA"/>
</dbReference>
<comment type="caution">
    <text evidence="6">The sequence shown here is derived from an EMBL/GenBank/DDBJ whole genome shotgun (WGS) entry which is preliminary data.</text>
</comment>
<feature type="domain" description="UspA" evidence="5">
    <location>
        <begin position="4"/>
        <end position="146"/>
    </location>
</feature>
<dbReference type="NCBIfam" id="NF008380">
    <property type="entry name" value="PRK11175.1"/>
    <property type="match status" value="1"/>
</dbReference>
<evidence type="ECO:0000256" key="1">
    <source>
        <dbReference type="ARBA" id="ARBA00004496"/>
    </source>
</evidence>
<dbReference type="SUPFAM" id="SSF52402">
    <property type="entry name" value="Adenine nucleotide alpha hydrolases-like"/>
    <property type="match status" value="2"/>
</dbReference>
<comment type="subcellular location">
    <subcellularLocation>
        <location evidence="1">Cytoplasm</location>
    </subcellularLocation>
</comment>
<accession>A0ABW4XLP4</accession>
<evidence type="ECO:0000256" key="3">
    <source>
        <dbReference type="ARBA" id="ARBA00022490"/>
    </source>
</evidence>
<dbReference type="EMBL" id="JBHUHT010000009">
    <property type="protein sequence ID" value="MFD2095695.1"/>
    <property type="molecule type" value="Genomic_DNA"/>
</dbReference>
<keyword evidence="3" id="KW-0963">Cytoplasm</keyword>
<protein>
    <submittedName>
        <fullName evidence="6">Universal stress protein UspE</fullName>
    </submittedName>
</protein>
<dbReference type="RefSeq" id="WP_345340235.1">
    <property type="nucleotide sequence ID" value="NZ_BAABLI010000014.1"/>
</dbReference>
<comment type="similarity">
    <text evidence="2">Belongs to the universal stress protein A family.</text>
</comment>
<sequence length="310" mass="34253">MANFTSILVVVDPTRNEQPALNRAVELAVKTGASLKVFLAIYDFSYEMTTMLSGEEREAMRSGVIAQREEWLSELVEAYSDKSLTIQVKVVWHNRPFESVIEEVLKDGHDIIIKATHEHDKLKSVIFTPTDWHLMRKSPVPVLLVKQHAWPANGNILAAVNSGSEEEAHISLNEQIITEANDMAGLLKADVHLVNTYPGTPVNIAIEIPEFDPKSYNQAVCDHHVKELHREAEKHGVCTANCHVKEGLPEDVIPRLAEELDAELVILGSVGRTGLSAALIGNTAEHIIDSLNCDVLALKPEGFVSPIQLE</sequence>
<dbReference type="Proteomes" id="UP001597380">
    <property type="component" value="Unassembled WGS sequence"/>
</dbReference>
<proteinExistence type="inferred from homology"/>
<dbReference type="CDD" id="cd23660">
    <property type="entry name" value="USP-E_repeat2"/>
    <property type="match status" value="1"/>
</dbReference>
<evidence type="ECO:0000256" key="4">
    <source>
        <dbReference type="ARBA" id="ARBA00037131"/>
    </source>
</evidence>
<reference evidence="7" key="1">
    <citation type="journal article" date="2019" name="Int. J. Syst. Evol. Microbiol.">
        <title>The Global Catalogue of Microorganisms (GCM) 10K type strain sequencing project: providing services to taxonomists for standard genome sequencing and annotation.</title>
        <authorList>
            <consortium name="The Broad Institute Genomics Platform"/>
            <consortium name="The Broad Institute Genome Sequencing Center for Infectious Disease"/>
            <person name="Wu L."/>
            <person name="Ma J."/>
        </authorList>
    </citation>
    <scope>NUCLEOTIDE SEQUENCE [LARGE SCALE GENOMIC DNA]</scope>
    <source>
        <strain evidence="7">CGMCC 1.10992</strain>
    </source>
</reference>
<evidence type="ECO:0000313" key="7">
    <source>
        <dbReference type="Proteomes" id="UP001597380"/>
    </source>
</evidence>
<dbReference type="Pfam" id="PF00582">
    <property type="entry name" value="Usp"/>
    <property type="match status" value="2"/>
</dbReference>
<gene>
    <name evidence="6" type="primary">uspE</name>
    <name evidence="6" type="ORF">ACFSJ3_06840</name>
</gene>
<comment type="function">
    <text evidence="4">Required for resistance to DNA-damaging agents.</text>
</comment>
<evidence type="ECO:0000313" key="6">
    <source>
        <dbReference type="EMBL" id="MFD2095695.1"/>
    </source>
</evidence>
<evidence type="ECO:0000259" key="5">
    <source>
        <dbReference type="Pfam" id="PF00582"/>
    </source>
</evidence>
<dbReference type="PANTHER" id="PTHR47892:SF1">
    <property type="entry name" value="UNIVERSAL STRESS PROTEIN E"/>
    <property type="match status" value="1"/>
</dbReference>
<evidence type="ECO:0000256" key="2">
    <source>
        <dbReference type="ARBA" id="ARBA00008791"/>
    </source>
</evidence>
<dbReference type="Gene3D" id="3.40.50.12370">
    <property type="match status" value="1"/>
</dbReference>